<keyword evidence="2" id="KW-1185">Reference proteome</keyword>
<comment type="caution">
    <text evidence="1">The sequence shown here is derived from an EMBL/GenBank/DDBJ whole genome shotgun (WGS) entry which is preliminary data.</text>
</comment>
<dbReference type="Proteomes" id="UP001237642">
    <property type="component" value="Unassembled WGS sequence"/>
</dbReference>
<evidence type="ECO:0000313" key="2">
    <source>
        <dbReference type="Proteomes" id="UP001237642"/>
    </source>
</evidence>
<reference evidence="1" key="2">
    <citation type="submission" date="2023-05" db="EMBL/GenBank/DDBJ databases">
        <authorList>
            <person name="Schelkunov M.I."/>
        </authorList>
    </citation>
    <scope>NUCLEOTIDE SEQUENCE</scope>
    <source>
        <strain evidence="1">Hsosn_3</strain>
        <tissue evidence="1">Leaf</tissue>
    </source>
</reference>
<evidence type="ECO:0000313" key="1">
    <source>
        <dbReference type="EMBL" id="KAK1368192.1"/>
    </source>
</evidence>
<protein>
    <submittedName>
        <fullName evidence="1">Uncharacterized protein</fullName>
    </submittedName>
</protein>
<accession>A0AAD8MCU2</accession>
<reference evidence="1" key="1">
    <citation type="submission" date="2023-02" db="EMBL/GenBank/DDBJ databases">
        <title>Genome of toxic invasive species Heracleum sosnowskyi carries increased number of genes despite the absence of recent whole-genome duplications.</title>
        <authorList>
            <person name="Schelkunov M."/>
            <person name="Shtratnikova V."/>
            <person name="Makarenko M."/>
            <person name="Klepikova A."/>
            <person name="Omelchenko D."/>
            <person name="Novikova G."/>
            <person name="Obukhova E."/>
            <person name="Bogdanov V."/>
            <person name="Penin A."/>
            <person name="Logacheva M."/>
        </authorList>
    </citation>
    <scope>NUCLEOTIDE SEQUENCE</scope>
    <source>
        <strain evidence="1">Hsosn_3</strain>
        <tissue evidence="1">Leaf</tissue>
    </source>
</reference>
<name>A0AAD8MCU2_9APIA</name>
<dbReference type="AlphaFoldDB" id="A0AAD8MCU2"/>
<proteinExistence type="predicted"/>
<gene>
    <name evidence="1" type="ORF">POM88_034284</name>
</gene>
<dbReference type="EMBL" id="JAUIZM010000008">
    <property type="protein sequence ID" value="KAK1368192.1"/>
    <property type="molecule type" value="Genomic_DNA"/>
</dbReference>
<sequence length="111" mass="12673">MHFDFCRFVANDGKMKLDGMFPSSLSSELEDSNVMSLLFRYLIVTKCEVVSPPLEAEFVDAVKNEDTRILLKPKQDLEVKSHMQGPDIILKPKQEIFTKSAPQIFHDQNGK</sequence>
<organism evidence="1 2">
    <name type="scientific">Heracleum sosnowskyi</name>
    <dbReference type="NCBI Taxonomy" id="360622"/>
    <lineage>
        <taxon>Eukaryota</taxon>
        <taxon>Viridiplantae</taxon>
        <taxon>Streptophyta</taxon>
        <taxon>Embryophyta</taxon>
        <taxon>Tracheophyta</taxon>
        <taxon>Spermatophyta</taxon>
        <taxon>Magnoliopsida</taxon>
        <taxon>eudicotyledons</taxon>
        <taxon>Gunneridae</taxon>
        <taxon>Pentapetalae</taxon>
        <taxon>asterids</taxon>
        <taxon>campanulids</taxon>
        <taxon>Apiales</taxon>
        <taxon>Apiaceae</taxon>
        <taxon>Apioideae</taxon>
        <taxon>apioid superclade</taxon>
        <taxon>Tordylieae</taxon>
        <taxon>Tordyliinae</taxon>
        <taxon>Heracleum</taxon>
    </lineage>
</organism>